<dbReference type="EMBL" id="CP165627">
    <property type="protein sequence ID" value="XDV01012.1"/>
    <property type="molecule type" value="Genomic_DNA"/>
</dbReference>
<dbReference type="AlphaFoldDB" id="A0AB39WJ37"/>
<dbReference type="InterPro" id="IPR043733">
    <property type="entry name" value="DUF5677"/>
</dbReference>
<sequence>MNEQLPRELTDSEISFLEELELYNKVLCFIADISICQGGIDADGRGVRGMKIFTRQTVIAFSLSRIFPKPQKTTSYDTELWDVLSIASLTRNLVEGYLALHYFGLEKISDDEAELRFLILQLHRNIEWFNIRKIEEGDEEYKEFFEGIINQKKQIKNHPYLNNLSVSNRNKALKFSEMYRTKSDFENSLPICNDLIKIYRLLSNLVHPLPMSIERIDNENGRGIGSEMDIQYCIQCILLARRFLAATVVDIVDFFSDSFVEFSERLEEIRYLQFKGFEIE</sequence>
<evidence type="ECO:0000313" key="1">
    <source>
        <dbReference type="EMBL" id="XDV01012.1"/>
    </source>
</evidence>
<name>A0AB39WJ37_9FLAO</name>
<reference evidence="1" key="1">
    <citation type="submission" date="2024-07" db="EMBL/GenBank/DDBJ databases">
        <authorList>
            <person name="Biller S.J."/>
        </authorList>
    </citation>
    <scope>NUCLEOTIDE SEQUENCE</scope>
    <source>
        <strain evidence="1">WC2429</strain>
    </source>
</reference>
<organism evidence="1">
    <name type="scientific">Flavobacterium sp. WC2429</name>
    <dbReference type="NCBI Taxonomy" id="3234140"/>
    <lineage>
        <taxon>Bacteria</taxon>
        <taxon>Pseudomonadati</taxon>
        <taxon>Bacteroidota</taxon>
        <taxon>Flavobacteriia</taxon>
        <taxon>Flavobacteriales</taxon>
        <taxon>Flavobacteriaceae</taxon>
        <taxon>Flavobacterium</taxon>
    </lineage>
</organism>
<gene>
    <name evidence="1" type="ORF">AB3G32_11815</name>
</gene>
<dbReference type="Pfam" id="PF18928">
    <property type="entry name" value="DUF5677"/>
    <property type="match status" value="1"/>
</dbReference>
<protein>
    <submittedName>
        <fullName evidence="1">DUF5677 domain-containing protein</fullName>
    </submittedName>
</protein>
<proteinExistence type="predicted"/>
<dbReference type="RefSeq" id="WP_369764944.1">
    <property type="nucleotide sequence ID" value="NZ_CP165627.1"/>
</dbReference>
<accession>A0AB39WJ37</accession>